<sequence>MLTLLVVAMSLSADPTPAQTQLLQTFHAEFIPITPGEKDFPATLQRTLGDGKTVEIRFEQPFSVAKYEVPQDLFKAVTGNDPSRWKGDRNSVEEVNRDEAIAFCRQATQLMRSAKLIGADEEIRLPTESEWEYVARAGTDTIYSFGNKVADLDDYAWHTGNAAGNDPPVGTKKPNPWGLYDIHGYLWEWCADDWSSETAKLPVAGQAVQSAGAAHGVLRGGSWKDKAEKLTSYYRYKAATDLRDDAVGFRCILARTAKN</sequence>
<dbReference type="RefSeq" id="WP_145054801.1">
    <property type="nucleotide sequence ID" value="NZ_CP036433.1"/>
</dbReference>
<keyword evidence="2" id="KW-0808">Transferase</keyword>
<dbReference type="InterPro" id="IPR016187">
    <property type="entry name" value="CTDL_fold"/>
</dbReference>
<keyword evidence="3" id="KW-1185">Reference proteome</keyword>
<dbReference type="Proteomes" id="UP000317648">
    <property type="component" value="Chromosome"/>
</dbReference>
<accession>A0A518DWC6</accession>
<feature type="domain" description="Sulfatase-modifying factor enzyme-like" evidence="1">
    <location>
        <begin position="73"/>
        <end position="252"/>
    </location>
</feature>
<dbReference type="InterPro" id="IPR042095">
    <property type="entry name" value="SUMF_sf"/>
</dbReference>
<evidence type="ECO:0000313" key="3">
    <source>
        <dbReference type="Proteomes" id="UP000317648"/>
    </source>
</evidence>
<keyword evidence="2" id="KW-0418">Kinase</keyword>
<dbReference type="InterPro" id="IPR005532">
    <property type="entry name" value="SUMF_dom"/>
</dbReference>
<dbReference type="Pfam" id="PF03781">
    <property type="entry name" value="FGE-sulfatase"/>
    <property type="match status" value="1"/>
</dbReference>
<dbReference type="OrthoDB" id="9812426at2"/>
<gene>
    <name evidence="2" type="primary">pkn1_12</name>
    <name evidence="2" type="ORF">Pla8534_39530</name>
</gene>
<dbReference type="Gene3D" id="3.90.1580.10">
    <property type="entry name" value="paralog of FGE (formylglycine-generating enzyme)"/>
    <property type="match status" value="1"/>
</dbReference>
<dbReference type="GO" id="GO:0004674">
    <property type="term" value="F:protein serine/threonine kinase activity"/>
    <property type="evidence" value="ECO:0007669"/>
    <property type="project" value="UniProtKB-EC"/>
</dbReference>
<protein>
    <submittedName>
        <fullName evidence="2">Serine/threonine-protein kinase pkn1</fullName>
        <ecNumber evidence="2">2.7.11.1</ecNumber>
    </submittedName>
</protein>
<dbReference type="EMBL" id="CP036433">
    <property type="protein sequence ID" value="QDU96134.1"/>
    <property type="molecule type" value="Genomic_DNA"/>
</dbReference>
<dbReference type="KEGG" id="lcre:Pla8534_39530"/>
<dbReference type="PANTHER" id="PTHR23150">
    <property type="entry name" value="SULFATASE MODIFYING FACTOR 1, 2"/>
    <property type="match status" value="1"/>
</dbReference>
<evidence type="ECO:0000313" key="2">
    <source>
        <dbReference type="EMBL" id="QDU96134.1"/>
    </source>
</evidence>
<evidence type="ECO:0000259" key="1">
    <source>
        <dbReference type="Pfam" id="PF03781"/>
    </source>
</evidence>
<dbReference type="SUPFAM" id="SSF56436">
    <property type="entry name" value="C-type lectin-like"/>
    <property type="match status" value="1"/>
</dbReference>
<name>A0A518DWC6_9BACT</name>
<proteinExistence type="predicted"/>
<organism evidence="2 3">
    <name type="scientific">Lignipirellula cremea</name>
    <dbReference type="NCBI Taxonomy" id="2528010"/>
    <lineage>
        <taxon>Bacteria</taxon>
        <taxon>Pseudomonadati</taxon>
        <taxon>Planctomycetota</taxon>
        <taxon>Planctomycetia</taxon>
        <taxon>Pirellulales</taxon>
        <taxon>Pirellulaceae</taxon>
        <taxon>Lignipirellula</taxon>
    </lineage>
</organism>
<dbReference type="InterPro" id="IPR051043">
    <property type="entry name" value="Sulfatase_Mod_Factor_Kinase"/>
</dbReference>
<dbReference type="GO" id="GO:0120147">
    <property type="term" value="F:formylglycine-generating oxidase activity"/>
    <property type="evidence" value="ECO:0007669"/>
    <property type="project" value="TreeGrafter"/>
</dbReference>
<dbReference type="EC" id="2.7.11.1" evidence="2"/>
<reference evidence="2 3" key="1">
    <citation type="submission" date="2019-02" db="EMBL/GenBank/DDBJ databases">
        <title>Deep-cultivation of Planctomycetes and their phenomic and genomic characterization uncovers novel biology.</title>
        <authorList>
            <person name="Wiegand S."/>
            <person name="Jogler M."/>
            <person name="Boedeker C."/>
            <person name="Pinto D."/>
            <person name="Vollmers J."/>
            <person name="Rivas-Marin E."/>
            <person name="Kohn T."/>
            <person name="Peeters S.H."/>
            <person name="Heuer A."/>
            <person name="Rast P."/>
            <person name="Oberbeckmann S."/>
            <person name="Bunk B."/>
            <person name="Jeske O."/>
            <person name="Meyerdierks A."/>
            <person name="Storesund J.E."/>
            <person name="Kallscheuer N."/>
            <person name="Luecker S."/>
            <person name="Lage O.M."/>
            <person name="Pohl T."/>
            <person name="Merkel B.J."/>
            <person name="Hornburger P."/>
            <person name="Mueller R.-W."/>
            <person name="Bruemmer F."/>
            <person name="Labrenz M."/>
            <person name="Spormann A.M."/>
            <person name="Op den Camp H."/>
            <person name="Overmann J."/>
            <person name="Amann R."/>
            <person name="Jetten M.S.M."/>
            <person name="Mascher T."/>
            <person name="Medema M.H."/>
            <person name="Devos D.P."/>
            <person name="Kaster A.-K."/>
            <person name="Ovreas L."/>
            <person name="Rohde M."/>
            <person name="Galperin M.Y."/>
            <person name="Jogler C."/>
        </authorList>
    </citation>
    <scope>NUCLEOTIDE SEQUENCE [LARGE SCALE GENOMIC DNA]</scope>
    <source>
        <strain evidence="2 3">Pla85_3_4</strain>
    </source>
</reference>
<dbReference type="AlphaFoldDB" id="A0A518DWC6"/>
<dbReference type="PANTHER" id="PTHR23150:SF19">
    <property type="entry name" value="FORMYLGLYCINE-GENERATING ENZYME"/>
    <property type="match status" value="1"/>
</dbReference>